<feature type="coiled-coil region" evidence="4">
    <location>
        <begin position="306"/>
        <end position="340"/>
    </location>
</feature>
<feature type="coiled-coil region" evidence="4">
    <location>
        <begin position="57"/>
        <end position="98"/>
    </location>
</feature>
<evidence type="ECO:0000256" key="1">
    <source>
        <dbReference type="ARBA" id="ARBA00023224"/>
    </source>
</evidence>
<feature type="domain" description="Methyl-accepting transducer" evidence="6">
    <location>
        <begin position="158"/>
        <end position="394"/>
    </location>
</feature>
<feature type="region of interest" description="Disordered" evidence="5">
    <location>
        <begin position="10"/>
        <end position="57"/>
    </location>
</feature>
<dbReference type="PROSITE" id="PS50111">
    <property type="entry name" value="CHEMOTAXIS_TRANSDUC_2"/>
    <property type="match status" value="1"/>
</dbReference>
<protein>
    <submittedName>
        <fullName evidence="7">Methyl-accepting chemotaxis protein</fullName>
    </submittedName>
</protein>
<dbReference type="SUPFAM" id="SSF58104">
    <property type="entry name" value="Methyl-accepting chemotaxis protein (MCP) signaling domain"/>
    <property type="match status" value="1"/>
</dbReference>
<dbReference type="InterPro" id="IPR004089">
    <property type="entry name" value="MCPsignal_dom"/>
</dbReference>
<reference evidence="7" key="1">
    <citation type="submission" date="2020-11" db="EMBL/GenBank/DDBJ databases">
        <title>Carbohydrate-dependent, anaerobic sulfur respiration: A novel catabolism in halophilic archaea.</title>
        <authorList>
            <person name="Sorokin D.Y."/>
            <person name="Messina E."/>
            <person name="Smedile F."/>
            <person name="La Cono V."/>
            <person name="Hallsworth J.E."/>
            <person name="Yakimov M.M."/>
        </authorList>
    </citation>
    <scope>NUCLEOTIDE SEQUENCE</scope>
    <source>
        <strain evidence="7">HSR12-1</strain>
    </source>
</reference>
<dbReference type="GO" id="GO:0004888">
    <property type="term" value="F:transmembrane signaling receptor activity"/>
    <property type="evidence" value="ECO:0007669"/>
    <property type="project" value="InterPro"/>
</dbReference>
<dbReference type="GO" id="GO:0016020">
    <property type="term" value="C:membrane"/>
    <property type="evidence" value="ECO:0007669"/>
    <property type="project" value="InterPro"/>
</dbReference>
<dbReference type="PRINTS" id="PR00260">
    <property type="entry name" value="CHEMTRNSDUCR"/>
</dbReference>
<comment type="similarity">
    <text evidence="2">Belongs to the methyl-accepting chemotaxis (MCP) protein family.</text>
</comment>
<dbReference type="InterPro" id="IPR006059">
    <property type="entry name" value="SBP"/>
</dbReference>
<dbReference type="PANTHER" id="PTHR32089">
    <property type="entry name" value="METHYL-ACCEPTING CHEMOTAXIS PROTEIN MCPB"/>
    <property type="match status" value="1"/>
</dbReference>
<dbReference type="EMBL" id="CP064787">
    <property type="protein sequence ID" value="QSG05478.1"/>
    <property type="molecule type" value="Genomic_DNA"/>
</dbReference>
<gene>
    <name evidence="7" type="primary">tar5</name>
    <name evidence="7" type="ORF">HSR121_1131</name>
</gene>
<evidence type="ECO:0000256" key="2">
    <source>
        <dbReference type="ARBA" id="ARBA00029447"/>
    </source>
</evidence>
<sequence>MTRFLTSLLLGMTDDASGAKSTSDVDDEDGDDPSTASVTQSASVEGETEPDCDPDELARLRERVGELREERDELRDERDQARERADRLETAITTATDTMARAVDGDLTVRAEIAADDPATQELETACNELIGEWSASIRRVEEFSQQVSGATEQVASTAETVRTKSREVNESIRDIATDADRQHDRIEDVAGEVEDLSATVEEVASSAEEVASAAEASAERARSGGEAATTAIDELERIETRTETTLESVESLADSVEDIESIVEVIDDIAEQTNILALNASIEAARAGEEGAGFAVVADEVKSLAEETQSALDDIEGAIDAVREEADEAAADMRETRDRVGSGRETIDEALTALEDIVEDVEEVSGRVGEISNATESQAESTQQVAVMAEEVGDISEETADTADEVAAAARDQTSVLTEVQTATNTLADRTETLTESLDDFETTRAAAEADSTTIEMWHAMSGQKGVLLESLAREFEDEHDGDVSIELTAKGSYRGTLDATLNAVENGRPPAIAQIFEIGTKRAMDSGGFVPVESVLPADFDETELLDPVRSYYTTDRQLYSLPFNSSTPVLCYNRTAFERAGLDPDRPPETFDAVRTAASDLVDAGVADHGITFANYAWYVEQWFAQAGQPLVDRRNGRDGDATESHFDSDAGRELFSWWRDLELDGLYHNPGIEARGAAKSAFLDGTAAMLVASSSSLSGIEDGAREAGFELGTTPLPVADERSGLVVGGASLWVPESVSRERQLLAGEFLAWLARPAQQARWHRETGYFPINHGAVESLRADGWFRENPHFETALEELLASSDSPATNGARIGPFDTVRTLVEEAYLDARDTDVGTALTDLDAQVERLLENYRTG</sequence>
<dbReference type="Pfam" id="PF13416">
    <property type="entry name" value="SBP_bac_8"/>
    <property type="match status" value="1"/>
</dbReference>
<evidence type="ECO:0000313" key="7">
    <source>
        <dbReference type="EMBL" id="QSG05478.1"/>
    </source>
</evidence>
<dbReference type="GO" id="GO:0006935">
    <property type="term" value="P:chemotaxis"/>
    <property type="evidence" value="ECO:0007669"/>
    <property type="project" value="InterPro"/>
</dbReference>
<dbReference type="PANTHER" id="PTHR32089:SF112">
    <property type="entry name" value="LYSOZYME-LIKE PROTEIN-RELATED"/>
    <property type="match status" value="1"/>
</dbReference>
<evidence type="ECO:0000313" key="8">
    <source>
        <dbReference type="Proteomes" id="UP000663525"/>
    </source>
</evidence>
<name>A0A897MZQ2_9EURY</name>
<dbReference type="RefSeq" id="WP_229115311.1">
    <property type="nucleotide sequence ID" value="NZ_CP064787.1"/>
</dbReference>
<dbReference type="Gene3D" id="3.40.190.10">
    <property type="entry name" value="Periplasmic binding protein-like II"/>
    <property type="match status" value="2"/>
</dbReference>
<dbReference type="SUPFAM" id="SSF53850">
    <property type="entry name" value="Periplasmic binding protein-like II"/>
    <property type="match status" value="1"/>
</dbReference>
<dbReference type="GeneID" id="68854747"/>
<evidence type="ECO:0000256" key="5">
    <source>
        <dbReference type="SAM" id="MobiDB-lite"/>
    </source>
</evidence>
<dbReference type="CDD" id="cd14748">
    <property type="entry name" value="PBP2_UgpB"/>
    <property type="match status" value="1"/>
</dbReference>
<evidence type="ECO:0000256" key="3">
    <source>
        <dbReference type="PROSITE-ProRule" id="PRU00284"/>
    </source>
</evidence>
<feature type="compositionally biased region" description="Acidic residues" evidence="5">
    <location>
        <begin position="46"/>
        <end position="55"/>
    </location>
</feature>
<dbReference type="SMART" id="SM00283">
    <property type="entry name" value="MA"/>
    <property type="match status" value="1"/>
</dbReference>
<dbReference type="CDD" id="cd11386">
    <property type="entry name" value="MCP_signal"/>
    <property type="match status" value="1"/>
</dbReference>
<organism evidence="7 8">
    <name type="scientific">Halapricum desulfuricans</name>
    <dbReference type="NCBI Taxonomy" id="2841257"/>
    <lineage>
        <taxon>Archaea</taxon>
        <taxon>Methanobacteriati</taxon>
        <taxon>Methanobacteriota</taxon>
        <taxon>Stenosarchaea group</taxon>
        <taxon>Halobacteria</taxon>
        <taxon>Halobacteriales</taxon>
        <taxon>Haloarculaceae</taxon>
        <taxon>Halapricum</taxon>
    </lineage>
</organism>
<feature type="compositionally biased region" description="Polar residues" evidence="5">
    <location>
        <begin position="34"/>
        <end position="43"/>
    </location>
</feature>
<evidence type="ECO:0000259" key="6">
    <source>
        <dbReference type="PROSITE" id="PS50111"/>
    </source>
</evidence>
<accession>A0A897MZQ2</accession>
<evidence type="ECO:0000256" key="4">
    <source>
        <dbReference type="SAM" id="Coils"/>
    </source>
</evidence>
<dbReference type="InterPro" id="IPR004090">
    <property type="entry name" value="Chemotax_Me-accpt_rcpt"/>
</dbReference>
<dbReference type="GO" id="GO:0007165">
    <property type="term" value="P:signal transduction"/>
    <property type="evidence" value="ECO:0007669"/>
    <property type="project" value="UniProtKB-KW"/>
</dbReference>
<keyword evidence="4" id="KW-0175">Coiled coil</keyword>
<dbReference type="Pfam" id="PF00015">
    <property type="entry name" value="MCPsignal"/>
    <property type="match status" value="1"/>
</dbReference>
<dbReference type="Proteomes" id="UP000663525">
    <property type="component" value="Chromosome"/>
</dbReference>
<keyword evidence="1 3" id="KW-0807">Transducer</keyword>
<proteinExistence type="inferred from homology"/>
<dbReference type="AlphaFoldDB" id="A0A897MZQ2"/>
<dbReference type="Gene3D" id="1.10.287.950">
    <property type="entry name" value="Methyl-accepting chemotaxis protein"/>
    <property type="match status" value="1"/>
</dbReference>